<dbReference type="Proteomes" id="UP000000249">
    <property type="component" value="Chromosome 2"/>
</dbReference>
<evidence type="ECO:0000256" key="6">
    <source>
        <dbReference type="ARBA" id="ARBA00022692"/>
    </source>
</evidence>
<feature type="transmembrane region" description="Helical" evidence="10">
    <location>
        <begin position="382"/>
        <end position="406"/>
    </location>
</feature>
<evidence type="ECO:0000256" key="3">
    <source>
        <dbReference type="ARBA" id="ARBA00022448"/>
    </source>
</evidence>
<dbReference type="InterPro" id="IPR018227">
    <property type="entry name" value="Amino_acid_transport_2"/>
</dbReference>
<keyword evidence="7 10" id="KW-0029">Amino-acid transport</keyword>
<dbReference type="FunFam" id="1.20.1740.10:FF:000019">
    <property type="entry name" value="Tryptophan permease TnaB"/>
    <property type="match status" value="1"/>
</dbReference>
<evidence type="ECO:0000256" key="2">
    <source>
        <dbReference type="ARBA" id="ARBA00005452"/>
    </source>
</evidence>
<evidence type="ECO:0000256" key="10">
    <source>
        <dbReference type="RuleBase" id="RU367149"/>
    </source>
</evidence>
<dbReference type="PRINTS" id="PR00166">
    <property type="entry name" value="AROAAPRMEASE"/>
</dbReference>
<reference evidence="11 12" key="1">
    <citation type="submission" date="2007-03" db="EMBL/GenBank/DDBJ databases">
        <authorList>
            <person name="Heidelberg J."/>
        </authorList>
    </citation>
    <scope>NUCLEOTIDE SEQUENCE [LARGE SCALE GENOMIC DNA]</scope>
    <source>
        <strain evidence="12">ATCC 39541 / Classical Ogawa 395 / O395</strain>
    </source>
</reference>
<feature type="transmembrane region" description="Helical" evidence="10">
    <location>
        <begin position="121"/>
        <end position="139"/>
    </location>
</feature>
<keyword evidence="3 10" id="KW-0813">Transport</keyword>
<feature type="transmembrane region" description="Helical" evidence="10">
    <location>
        <begin position="223"/>
        <end position="243"/>
    </location>
</feature>
<feature type="transmembrane region" description="Helical" evidence="10">
    <location>
        <begin position="186"/>
        <end position="203"/>
    </location>
</feature>
<accession>A0A0H3AED6</accession>
<evidence type="ECO:0000256" key="8">
    <source>
        <dbReference type="ARBA" id="ARBA00022989"/>
    </source>
</evidence>
<evidence type="ECO:0000256" key="5">
    <source>
        <dbReference type="ARBA" id="ARBA00022519"/>
    </source>
</evidence>
<evidence type="ECO:0000256" key="4">
    <source>
        <dbReference type="ARBA" id="ARBA00022475"/>
    </source>
</evidence>
<feature type="transmembrane region" description="Helical" evidence="10">
    <location>
        <begin position="43"/>
        <end position="64"/>
    </location>
</feature>
<organism evidence="11 12">
    <name type="scientific">Vibrio cholerae serotype O1 (strain ATCC 39541 / Classical Ogawa 395 / O395)</name>
    <dbReference type="NCBI Taxonomy" id="345073"/>
    <lineage>
        <taxon>Bacteria</taxon>
        <taxon>Pseudomonadati</taxon>
        <taxon>Pseudomonadota</taxon>
        <taxon>Gammaproteobacteria</taxon>
        <taxon>Vibrionales</taxon>
        <taxon>Vibrionaceae</taxon>
        <taxon>Vibrio</taxon>
    </lineage>
</organism>
<keyword evidence="5 10" id="KW-0997">Cell inner membrane</keyword>
<sequence length="411" mass="44212">MKPKDFIMSKQPSLFGGACIIASVCVGAGMLGLPSAGAGAWTLWSMLALALTMAVMTLSGWMLLEAFKHYDLRVSFNTVTKDMLGNHINRFNNLTVYFVGGILLYAYITSSGLILQDLLHINSKIASILFVAVFSAFVWHSTRAVDRISVILIVFMVLSFIFGVSGLAINVKTSILFDTLNQSGEYAPYAMAMLPVALTSFGYHHSVSSMRAYYGEERKAKYAILGGTVIALSLYALWLFSIFGNLPRADFAPVIQQGGNVDVLLKALGSVVESEKVSQAINAFSMAAILSSFIGVGLGVFDFLADLFQFSNCKQGRTKTWLVTFLPPLILSLLFPFGFIIAIGYAGAAATIWACIIPVLLARKSRTLANGAQGFVVPGGNLALGLVLIFGVLTAVFHMMAMANLLPAFKG</sequence>
<gene>
    <name evidence="11" type="primary">mtr</name>
    <name evidence="11" type="ordered locus">VC0395_1118</name>
</gene>
<dbReference type="GO" id="GO:0005886">
    <property type="term" value="C:plasma membrane"/>
    <property type="evidence" value="ECO:0007669"/>
    <property type="project" value="UniProtKB-SubCell"/>
</dbReference>
<dbReference type="NCBIfam" id="TIGR00837">
    <property type="entry name" value="araaP"/>
    <property type="match status" value="1"/>
</dbReference>
<evidence type="ECO:0000313" key="11">
    <source>
        <dbReference type="EMBL" id="ABQ18603.1"/>
    </source>
</evidence>
<feature type="transmembrane region" description="Helical" evidence="10">
    <location>
        <begin position="329"/>
        <end position="362"/>
    </location>
</feature>
<dbReference type="GO" id="GO:0015173">
    <property type="term" value="F:aromatic amino acid transmembrane transporter activity"/>
    <property type="evidence" value="ECO:0007669"/>
    <property type="project" value="UniProtKB-UniRule"/>
</dbReference>
<keyword evidence="8 10" id="KW-1133">Transmembrane helix</keyword>
<feature type="transmembrane region" description="Helical" evidence="10">
    <location>
        <begin position="283"/>
        <end position="308"/>
    </location>
</feature>
<dbReference type="eggNOG" id="COG0814">
    <property type="taxonomic scope" value="Bacteria"/>
</dbReference>
<dbReference type="Pfam" id="PF03222">
    <property type="entry name" value="Trp_Tyr_perm"/>
    <property type="match status" value="1"/>
</dbReference>
<feature type="transmembrane region" description="Helical" evidence="10">
    <location>
        <begin position="151"/>
        <end position="171"/>
    </location>
</feature>
<proteinExistence type="inferred from homology"/>
<evidence type="ECO:0000256" key="9">
    <source>
        <dbReference type="ARBA" id="ARBA00023136"/>
    </source>
</evidence>
<dbReference type="KEGG" id="vcr:VC395_A0153"/>
<dbReference type="EMBL" id="CP000626">
    <property type="protein sequence ID" value="ABQ18603.1"/>
    <property type="molecule type" value="Genomic_DNA"/>
</dbReference>
<keyword evidence="6 10" id="KW-0812">Transmembrane</keyword>
<keyword evidence="4 10" id="KW-1003">Cell membrane</keyword>
<protein>
    <recommendedName>
        <fullName evidence="10">Aromatic amino acid permease</fullName>
    </recommendedName>
</protein>
<evidence type="ECO:0000313" key="12">
    <source>
        <dbReference type="Proteomes" id="UP000000249"/>
    </source>
</evidence>
<dbReference type="AlphaFoldDB" id="A0A0H3AED6"/>
<feature type="transmembrane region" description="Helical" evidence="10">
    <location>
        <begin position="12"/>
        <end position="31"/>
    </location>
</feature>
<dbReference type="GO" id="GO:0003333">
    <property type="term" value="P:amino acid transmembrane transport"/>
    <property type="evidence" value="ECO:0007669"/>
    <property type="project" value="InterPro"/>
</dbReference>
<dbReference type="InterPro" id="IPR013059">
    <property type="entry name" value="Trp_tyr_transpt"/>
</dbReference>
<evidence type="ECO:0000256" key="7">
    <source>
        <dbReference type="ARBA" id="ARBA00022970"/>
    </source>
</evidence>
<dbReference type="OrthoDB" id="18749at2"/>
<comment type="function">
    <text evidence="10">Involved in transporting aromatic amino acids across the cytoplasmic membrane.</text>
</comment>
<comment type="caution">
    <text evidence="10">Lacks conserved residue(s) required for the propagation of feature annotation.</text>
</comment>
<keyword evidence="9 10" id="KW-0472">Membrane</keyword>
<comment type="subcellular location">
    <subcellularLocation>
        <location evidence="1 10">Cell inner membrane</location>
        <topology evidence="1 10">Multi-pass membrane protein</topology>
    </subcellularLocation>
</comment>
<feature type="transmembrane region" description="Helical" evidence="10">
    <location>
        <begin position="94"/>
        <end position="115"/>
    </location>
</feature>
<dbReference type="PANTHER" id="PTHR46997:SF1">
    <property type="entry name" value="LOW AFFINITY TRYPTOPHAN PERMEASE-RELATED"/>
    <property type="match status" value="1"/>
</dbReference>
<comment type="similarity">
    <text evidence="2 10">Belongs to the amino acid/polyamine transporter 2 family. Mtr/TnaB/TyrP permease subfamily.</text>
</comment>
<dbReference type="KEGG" id="vco:VC0395_1118"/>
<name>A0A0H3AED6_VIBC3</name>
<dbReference type="Gene3D" id="1.20.1740.10">
    <property type="entry name" value="Amino acid/polyamine transporter I"/>
    <property type="match status" value="1"/>
</dbReference>
<dbReference type="PATRIC" id="fig|345073.21.peg.2911"/>
<evidence type="ECO:0000256" key="1">
    <source>
        <dbReference type="ARBA" id="ARBA00004429"/>
    </source>
</evidence>
<dbReference type="PANTHER" id="PTHR46997">
    <property type="entry name" value="LOW AFFINITY TRYPTOPHAN PERMEASE-RELATED"/>
    <property type="match status" value="1"/>
</dbReference>